<evidence type="ECO:0000313" key="3">
    <source>
        <dbReference type="EMBL" id="KAG6943570.1"/>
    </source>
</evidence>
<dbReference type="EMBL" id="JAENGY010002661">
    <property type="protein sequence ID" value="KAG6943570.1"/>
    <property type="molecule type" value="Genomic_DNA"/>
</dbReference>
<dbReference type="Pfam" id="PF13843">
    <property type="entry name" value="DDE_Tnp_1_7"/>
    <property type="match status" value="1"/>
</dbReference>
<evidence type="ECO:0000256" key="1">
    <source>
        <dbReference type="SAM" id="MobiDB-lite"/>
    </source>
</evidence>
<reference evidence="3" key="1">
    <citation type="submission" date="2021-01" db="EMBL/GenBank/DDBJ databases">
        <title>Phytophthora aleatoria, a newly-described species from Pinus radiata is distinct from Phytophthora cactorum isolates based on comparative genomics.</title>
        <authorList>
            <person name="Mcdougal R."/>
            <person name="Panda P."/>
            <person name="Williams N."/>
            <person name="Studholme D.J."/>
        </authorList>
    </citation>
    <scope>NUCLEOTIDE SEQUENCE</scope>
    <source>
        <strain evidence="3">NZFS 4037</strain>
    </source>
</reference>
<gene>
    <name evidence="3" type="ORF">JG688_00017543</name>
</gene>
<evidence type="ECO:0000259" key="2">
    <source>
        <dbReference type="Pfam" id="PF13843"/>
    </source>
</evidence>
<sequence>MDIGRRGDTDASQAMDTKNGPAAVIRNIASVFRGSSYEGRRLIIGDRYYTPISLAQQLRTMGFNYVGTMQTDRKGWCDQLNYPKKKRQVHTPRFSSNGKVKSRSGDFDVGRTDNTIVYSLTSQ</sequence>
<comment type="caution">
    <text evidence="3">The sequence shown here is derived from an EMBL/GenBank/DDBJ whole genome shotgun (WGS) entry which is preliminary data.</text>
</comment>
<keyword evidence="4" id="KW-1185">Reference proteome</keyword>
<feature type="region of interest" description="Disordered" evidence="1">
    <location>
        <begin position="87"/>
        <end position="110"/>
    </location>
</feature>
<organism evidence="3 4">
    <name type="scientific">Phytophthora aleatoria</name>
    <dbReference type="NCBI Taxonomy" id="2496075"/>
    <lineage>
        <taxon>Eukaryota</taxon>
        <taxon>Sar</taxon>
        <taxon>Stramenopiles</taxon>
        <taxon>Oomycota</taxon>
        <taxon>Peronosporomycetes</taxon>
        <taxon>Peronosporales</taxon>
        <taxon>Peronosporaceae</taxon>
        <taxon>Phytophthora</taxon>
    </lineage>
</organism>
<feature type="non-terminal residue" evidence="3">
    <location>
        <position position="123"/>
    </location>
</feature>
<accession>A0A8J5I5Z1</accession>
<evidence type="ECO:0000313" key="4">
    <source>
        <dbReference type="Proteomes" id="UP000709295"/>
    </source>
</evidence>
<proteinExistence type="predicted"/>
<name>A0A8J5I5Z1_9STRA</name>
<dbReference type="InterPro" id="IPR029526">
    <property type="entry name" value="PGBD"/>
</dbReference>
<dbReference type="Proteomes" id="UP000709295">
    <property type="component" value="Unassembled WGS sequence"/>
</dbReference>
<dbReference type="AlphaFoldDB" id="A0A8J5I5Z1"/>
<protein>
    <recommendedName>
        <fullName evidence="2">PiggyBac transposable element-derived protein domain-containing protein</fullName>
    </recommendedName>
</protein>
<feature type="domain" description="PiggyBac transposable element-derived protein" evidence="2">
    <location>
        <begin position="21"/>
        <end position="99"/>
    </location>
</feature>